<proteinExistence type="predicted"/>
<sequence>MKIKSITKLFAIACFILFAANTEAKIKFPTILGDNMVLQQQTDVKLWGEAKANAKVTVKTSWNNKTYTTLVDNKGNWLLEVSTPIAGGPYEISFNDGETVTLKNILIGEVWFCSGQSNMEMPMRGFDRQPVQGTNDIIVKAKPTTPIRMYTTDSKEGSWVRQFSKHPQTDCKGAWLENTSENVATTSAVAYFFASYIQDVLDIPVGLIISSWGGSKIEAWMSREAITPFKEIDLSILDNNDEIKNPTATPCVLYNAKIAPLTHFTIKGFLWYQGESNRDNANLYASLMPAFVKDLRTKWGVSDFPFYFVQIAPFNYDGADKTSAARMREVQLQNMKDIPNSGMVTTMDIGHPVFIHPVDKETVGNRLAYWALAETYGKKGFGYAPPIYKSMEKAEGKIYINFDNAQRGIYPMWTALEGFEIAGEDKVFHSAKAEIETKTARLAVSNEKISNPVAVRYAYRNYVGASIFSVNGIPVAPFRTDDW</sequence>
<feature type="domain" description="Sialate O-acetylesterase" evidence="2">
    <location>
        <begin position="109"/>
        <end position="351"/>
    </location>
</feature>
<dbReference type="InterPro" id="IPR013783">
    <property type="entry name" value="Ig-like_fold"/>
</dbReference>
<dbReference type="Pfam" id="PF03629">
    <property type="entry name" value="SASA"/>
    <property type="match status" value="1"/>
</dbReference>
<keyword evidence="1" id="KW-0378">Hydrolase</keyword>
<comment type="caution">
    <text evidence="3">The sequence shown here is derived from an EMBL/GenBank/DDBJ whole genome shotgun (WGS) entry which is preliminary data.</text>
</comment>
<protein>
    <recommendedName>
        <fullName evidence="2">Sialate O-acetylesterase domain-containing protein</fullName>
    </recommendedName>
</protein>
<dbReference type="PANTHER" id="PTHR22901:SF0">
    <property type="entry name" value="SIALATE O-ACETYLESTERASE"/>
    <property type="match status" value="1"/>
</dbReference>
<dbReference type="InterPro" id="IPR036514">
    <property type="entry name" value="SGNH_hydro_sf"/>
</dbReference>
<dbReference type="GO" id="GO:0001681">
    <property type="term" value="F:sialate O-acetylesterase activity"/>
    <property type="evidence" value="ECO:0007669"/>
    <property type="project" value="InterPro"/>
</dbReference>
<dbReference type="EMBL" id="SNRY01000033">
    <property type="protein sequence ID" value="KAA6350134.1"/>
    <property type="molecule type" value="Genomic_DNA"/>
</dbReference>
<evidence type="ECO:0000313" key="3">
    <source>
        <dbReference type="EMBL" id="KAA6350134.1"/>
    </source>
</evidence>
<dbReference type="InterPro" id="IPR005181">
    <property type="entry name" value="SASA"/>
</dbReference>
<evidence type="ECO:0000256" key="1">
    <source>
        <dbReference type="ARBA" id="ARBA00022801"/>
    </source>
</evidence>
<reference evidence="3" key="1">
    <citation type="submission" date="2019-03" db="EMBL/GenBank/DDBJ databases">
        <title>Single cell metagenomics reveals metabolic interactions within the superorganism composed of flagellate Streblomastix strix and complex community of Bacteroidetes bacteria on its surface.</title>
        <authorList>
            <person name="Treitli S.C."/>
            <person name="Kolisko M."/>
            <person name="Husnik F."/>
            <person name="Keeling P."/>
            <person name="Hampl V."/>
        </authorList>
    </citation>
    <scope>NUCLEOTIDE SEQUENCE</scope>
    <source>
        <strain evidence="3">STM</strain>
    </source>
</reference>
<organism evidence="3">
    <name type="scientific">termite gut metagenome</name>
    <dbReference type="NCBI Taxonomy" id="433724"/>
    <lineage>
        <taxon>unclassified sequences</taxon>
        <taxon>metagenomes</taxon>
        <taxon>organismal metagenomes</taxon>
    </lineage>
</organism>
<dbReference type="Gene3D" id="2.60.40.10">
    <property type="entry name" value="Immunoglobulins"/>
    <property type="match status" value="1"/>
</dbReference>
<name>A0A5J4SVL7_9ZZZZ</name>
<accession>A0A5J4SVL7</accession>
<dbReference type="InterPro" id="IPR039329">
    <property type="entry name" value="SIAE"/>
</dbReference>
<dbReference type="Gene3D" id="3.40.50.1110">
    <property type="entry name" value="SGNH hydrolase"/>
    <property type="match status" value="1"/>
</dbReference>
<dbReference type="PANTHER" id="PTHR22901">
    <property type="entry name" value="SIALATE O-ACETYLESTERASE"/>
    <property type="match status" value="1"/>
</dbReference>
<evidence type="ECO:0000259" key="2">
    <source>
        <dbReference type="Pfam" id="PF03629"/>
    </source>
</evidence>
<gene>
    <name evidence="3" type="ORF">EZS27_002497</name>
</gene>
<dbReference type="SUPFAM" id="SSF52266">
    <property type="entry name" value="SGNH hydrolase"/>
    <property type="match status" value="1"/>
</dbReference>
<dbReference type="AlphaFoldDB" id="A0A5J4SVL7"/>
<dbReference type="GO" id="GO:0005975">
    <property type="term" value="P:carbohydrate metabolic process"/>
    <property type="evidence" value="ECO:0007669"/>
    <property type="project" value="TreeGrafter"/>
</dbReference>